<reference evidence="7 8" key="1">
    <citation type="journal article" date="2019" name="Int. J. Syst. Evol. Microbiol.">
        <title>The Global Catalogue of Microorganisms (GCM) 10K type strain sequencing project: providing services to taxonomists for standard genome sequencing and annotation.</title>
        <authorList>
            <consortium name="The Broad Institute Genomics Platform"/>
            <consortium name="The Broad Institute Genome Sequencing Center for Infectious Disease"/>
            <person name="Wu L."/>
            <person name="Ma J."/>
        </authorList>
    </citation>
    <scope>NUCLEOTIDE SEQUENCE [LARGE SCALE GENOMIC DNA]</scope>
    <source>
        <strain evidence="7 8">JCM 13004</strain>
    </source>
</reference>
<evidence type="ECO:0000256" key="4">
    <source>
        <dbReference type="ARBA" id="ARBA00022729"/>
    </source>
</evidence>
<evidence type="ECO:0000256" key="5">
    <source>
        <dbReference type="ARBA" id="ARBA00023267"/>
    </source>
</evidence>
<comment type="caution">
    <text evidence="7">The sequence shown here is derived from an EMBL/GenBank/DDBJ whole genome shotgun (WGS) entry which is preliminary data.</text>
</comment>
<gene>
    <name evidence="7" type="ORF">GCM10009665_44240</name>
</gene>
<dbReference type="InterPro" id="IPR005469">
    <property type="entry name" value="Avidin"/>
</dbReference>
<sequence length="144" mass="15382">MTIAGDWYNTLGSHMRLVVSPSADLSGTYTSVTGHASGRHALVGRYDPPARRDHGATVGWIVVWHNEQSDAACVTSWSGQYFEAGERIDATWLLTTSSSPADGWEATTVGQDVFTRQSPTAGRAGEPARHRQRGSGPARAAAVD</sequence>
<dbReference type="PANTHER" id="PTHR34399:SF6">
    <property type="entry name" value="AVIDIN-LIKE"/>
    <property type="match status" value="1"/>
</dbReference>
<accession>A0ABN1WJ28</accession>
<name>A0ABN1WJ28_9ACTN</name>
<keyword evidence="4" id="KW-0732">Signal</keyword>
<evidence type="ECO:0000256" key="3">
    <source>
        <dbReference type="ARBA" id="ARBA00022525"/>
    </source>
</evidence>
<protein>
    <recommendedName>
        <fullName evidence="9">Avidin family protein</fullName>
    </recommendedName>
</protein>
<dbReference type="SUPFAM" id="SSF50876">
    <property type="entry name" value="Avidin/streptavidin"/>
    <property type="match status" value="1"/>
</dbReference>
<keyword evidence="8" id="KW-1185">Reference proteome</keyword>
<keyword evidence="3" id="KW-0964">Secreted</keyword>
<proteinExistence type="inferred from homology"/>
<evidence type="ECO:0000313" key="8">
    <source>
        <dbReference type="Proteomes" id="UP001500037"/>
    </source>
</evidence>
<evidence type="ECO:0000313" key="7">
    <source>
        <dbReference type="EMBL" id="GAA1248493.1"/>
    </source>
</evidence>
<feature type="region of interest" description="Disordered" evidence="6">
    <location>
        <begin position="109"/>
        <end position="144"/>
    </location>
</feature>
<dbReference type="InterPro" id="IPR005468">
    <property type="entry name" value="Avidin/str"/>
</dbReference>
<evidence type="ECO:0008006" key="9">
    <source>
        <dbReference type="Google" id="ProtNLM"/>
    </source>
</evidence>
<organism evidence="7 8">
    <name type="scientific">Kitasatospora nipponensis</name>
    <dbReference type="NCBI Taxonomy" id="258049"/>
    <lineage>
        <taxon>Bacteria</taxon>
        <taxon>Bacillati</taxon>
        <taxon>Actinomycetota</taxon>
        <taxon>Actinomycetes</taxon>
        <taxon>Kitasatosporales</taxon>
        <taxon>Streptomycetaceae</taxon>
        <taxon>Kitasatospora</taxon>
    </lineage>
</organism>
<feature type="compositionally biased region" description="Polar residues" evidence="6">
    <location>
        <begin position="109"/>
        <end position="120"/>
    </location>
</feature>
<keyword evidence="5" id="KW-0092">Biotin</keyword>
<dbReference type="Gene3D" id="2.40.128.30">
    <property type="entry name" value="Avidin-like"/>
    <property type="match status" value="1"/>
</dbReference>
<dbReference type="EMBL" id="BAAALF010000083">
    <property type="protein sequence ID" value="GAA1248493.1"/>
    <property type="molecule type" value="Genomic_DNA"/>
</dbReference>
<evidence type="ECO:0000256" key="1">
    <source>
        <dbReference type="ARBA" id="ARBA00004613"/>
    </source>
</evidence>
<dbReference type="PANTHER" id="PTHR34399">
    <property type="entry name" value="AVIDIN-RELATED"/>
    <property type="match status" value="1"/>
</dbReference>
<evidence type="ECO:0000256" key="2">
    <source>
        <dbReference type="ARBA" id="ARBA00006297"/>
    </source>
</evidence>
<dbReference type="InterPro" id="IPR036896">
    <property type="entry name" value="Avidin-like_sf"/>
</dbReference>
<dbReference type="PRINTS" id="PR00709">
    <property type="entry name" value="AVIDIN"/>
</dbReference>
<evidence type="ECO:0000256" key="6">
    <source>
        <dbReference type="SAM" id="MobiDB-lite"/>
    </source>
</evidence>
<dbReference type="Proteomes" id="UP001500037">
    <property type="component" value="Unassembled WGS sequence"/>
</dbReference>
<dbReference type="Pfam" id="PF01382">
    <property type="entry name" value="Avidin"/>
    <property type="match status" value="1"/>
</dbReference>
<dbReference type="RefSeq" id="WP_344443630.1">
    <property type="nucleotide sequence ID" value="NZ_BAAALF010000083.1"/>
</dbReference>
<dbReference type="PROSITE" id="PS51326">
    <property type="entry name" value="AVIDIN_2"/>
    <property type="match status" value="1"/>
</dbReference>
<dbReference type="InterPro" id="IPR051764">
    <property type="entry name" value="Avidin/Streptavidin-rel"/>
</dbReference>
<comment type="similarity">
    <text evidence="2">Belongs to the avidin/streptavidin family.</text>
</comment>
<comment type="subcellular location">
    <subcellularLocation>
        <location evidence="1">Secreted</location>
    </subcellularLocation>
</comment>